<evidence type="ECO:0000313" key="2">
    <source>
        <dbReference type="Proteomes" id="UP000824120"/>
    </source>
</evidence>
<dbReference type="EMBL" id="JACXVP010000012">
    <property type="protein sequence ID" value="KAG5570371.1"/>
    <property type="molecule type" value="Genomic_DNA"/>
</dbReference>
<keyword evidence="2" id="KW-1185">Reference proteome</keyword>
<dbReference type="Proteomes" id="UP000824120">
    <property type="component" value="Chromosome 12"/>
</dbReference>
<protein>
    <submittedName>
        <fullName evidence="1">Uncharacterized protein</fullName>
    </submittedName>
</protein>
<dbReference type="OrthoDB" id="77601at2759"/>
<dbReference type="PANTHER" id="PTHR46238:SF8">
    <property type="entry name" value="ENDONUCLEASE_EXONUCLEASE_PHOSPHATASE DOMAIN-CONTAINING PROTEIN"/>
    <property type="match status" value="1"/>
</dbReference>
<accession>A0A9J5W495</accession>
<comment type="caution">
    <text evidence="1">The sequence shown here is derived from an EMBL/GenBank/DDBJ whole genome shotgun (WGS) entry which is preliminary data.</text>
</comment>
<evidence type="ECO:0000313" key="1">
    <source>
        <dbReference type="EMBL" id="KAG5570371.1"/>
    </source>
</evidence>
<gene>
    <name evidence="1" type="ORF">H5410_060137</name>
</gene>
<name>A0A9J5W495_SOLCO</name>
<sequence>MHKFQASWVNCPRNREIDDDVTHHIAARWMKWRLTYDVLCDKNVPPRLSALTDQKLAYPENESSRNENVEMDTWRNNKQGSIKIIHNKNKNSNKKLAFGICVKAIIRCGKLTLEFQECANGKKEYDKEEDEEEGKLTEMI</sequence>
<reference evidence="1 2" key="1">
    <citation type="submission" date="2020-09" db="EMBL/GenBank/DDBJ databases">
        <title>De no assembly of potato wild relative species, Solanum commersonii.</title>
        <authorList>
            <person name="Cho K."/>
        </authorList>
    </citation>
    <scope>NUCLEOTIDE SEQUENCE [LARGE SCALE GENOMIC DNA]</scope>
    <source>
        <strain evidence="1">LZ3.2</strain>
        <tissue evidence="1">Leaf</tissue>
    </source>
</reference>
<dbReference type="PANTHER" id="PTHR46238">
    <property type="entry name" value="REVERSE TRANSCRIPTASE DOMAIN-CONTAINING PROTEIN"/>
    <property type="match status" value="1"/>
</dbReference>
<proteinExistence type="predicted"/>
<dbReference type="AlphaFoldDB" id="A0A9J5W495"/>
<organism evidence="1 2">
    <name type="scientific">Solanum commersonii</name>
    <name type="common">Commerson's wild potato</name>
    <name type="synonym">Commerson's nightshade</name>
    <dbReference type="NCBI Taxonomy" id="4109"/>
    <lineage>
        <taxon>Eukaryota</taxon>
        <taxon>Viridiplantae</taxon>
        <taxon>Streptophyta</taxon>
        <taxon>Embryophyta</taxon>
        <taxon>Tracheophyta</taxon>
        <taxon>Spermatophyta</taxon>
        <taxon>Magnoliopsida</taxon>
        <taxon>eudicotyledons</taxon>
        <taxon>Gunneridae</taxon>
        <taxon>Pentapetalae</taxon>
        <taxon>asterids</taxon>
        <taxon>lamiids</taxon>
        <taxon>Solanales</taxon>
        <taxon>Solanaceae</taxon>
        <taxon>Solanoideae</taxon>
        <taxon>Solaneae</taxon>
        <taxon>Solanum</taxon>
    </lineage>
</organism>